<dbReference type="Proteomes" id="UP000036987">
    <property type="component" value="Unassembled WGS sequence"/>
</dbReference>
<sequence length="293" mass="32853">MSNSDDRSVAVVTTGHPISSIFWCHMCVDFIPSSNQPVCPHCSNDFLEEVMDPQILSDSHPFDDDDSFQFFDHNPSLSFEDDEEEDYDDPDFEVLGIDVDGGRPLPAPKSSIDAIPTVEITEEIIDSILLCAVCKDEFMLGADAKRLPCTHIYHDDCIIPWLSLNNSCPVCRSKLPVSVEERQRQRRGNDGEVVRVVRFGDSLEEEDVILGPDNMFLSQMTMTFPDLISHSESVSPPSIRDPWSSLPSWPELTINRIEDIVDRLESEGVISSMNDDGEEDLGLVALMERTVSE</sequence>
<keyword evidence="4" id="KW-0479">Metal-binding</keyword>
<evidence type="ECO:0000259" key="9">
    <source>
        <dbReference type="PROSITE" id="PS50089"/>
    </source>
</evidence>
<evidence type="ECO:0000313" key="11">
    <source>
        <dbReference type="Proteomes" id="UP000036987"/>
    </source>
</evidence>
<keyword evidence="5 8" id="KW-0863">Zinc-finger</keyword>
<name>A0A0K9PBA3_ZOSMR</name>
<dbReference type="GO" id="GO:0061630">
    <property type="term" value="F:ubiquitin protein ligase activity"/>
    <property type="evidence" value="ECO:0000318"/>
    <property type="project" value="GO_Central"/>
</dbReference>
<dbReference type="GO" id="GO:0016567">
    <property type="term" value="P:protein ubiquitination"/>
    <property type="evidence" value="ECO:0000318"/>
    <property type="project" value="GO_Central"/>
</dbReference>
<evidence type="ECO:0000256" key="2">
    <source>
        <dbReference type="ARBA" id="ARBA00012483"/>
    </source>
</evidence>
<evidence type="ECO:0000256" key="5">
    <source>
        <dbReference type="ARBA" id="ARBA00022771"/>
    </source>
</evidence>
<evidence type="ECO:0000313" key="10">
    <source>
        <dbReference type="EMBL" id="KMZ66231.1"/>
    </source>
</evidence>
<dbReference type="Pfam" id="PF13639">
    <property type="entry name" value="zf-RING_2"/>
    <property type="match status" value="1"/>
</dbReference>
<comment type="catalytic activity">
    <reaction evidence="1">
        <text>S-ubiquitinyl-[E2 ubiquitin-conjugating enzyme]-L-cysteine + [acceptor protein]-L-lysine = [E2 ubiquitin-conjugating enzyme]-L-cysteine + N(6)-ubiquitinyl-[acceptor protein]-L-lysine.</text>
        <dbReference type="EC" id="2.3.2.27"/>
    </reaction>
</comment>
<dbReference type="GO" id="GO:0008270">
    <property type="term" value="F:zinc ion binding"/>
    <property type="evidence" value="ECO:0007669"/>
    <property type="project" value="UniProtKB-KW"/>
</dbReference>
<dbReference type="Gene3D" id="3.30.40.10">
    <property type="entry name" value="Zinc/RING finger domain, C3HC4 (zinc finger)"/>
    <property type="match status" value="1"/>
</dbReference>
<evidence type="ECO:0000256" key="6">
    <source>
        <dbReference type="ARBA" id="ARBA00022786"/>
    </source>
</evidence>
<evidence type="ECO:0000256" key="4">
    <source>
        <dbReference type="ARBA" id="ARBA00022723"/>
    </source>
</evidence>
<dbReference type="SMART" id="SM00184">
    <property type="entry name" value="RING"/>
    <property type="match status" value="1"/>
</dbReference>
<organism evidence="10 11">
    <name type="scientific">Zostera marina</name>
    <name type="common">Eelgrass</name>
    <dbReference type="NCBI Taxonomy" id="29655"/>
    <lineage>
        <taxon>Eukaryota</taxon>
        <taxon>Viridiplantae</taxon>
        <taxon>Streptophyta</taxon>
        <taxon>Embryophyta</taxon>
        <taxon>Tracheophyta</taxon>
        <taxon>Spermatophyta</taxon>
        <taxon>Magnoliopsida</taxon>
        <taxon>Liliopsida</taxon>
        <taxon>Zosteraceae</taxon>
        <taxon>Zostera</taxon>
    </lineage>
</organism>
<keyword evidence="3" id="KW-0808">Transferase</keyword>
<keyword evidence="7" id="KW-0862">Zinc</keyword>
<dbReference type="PANTHER" id="PTHR15710">
    <property type="entry name" value="E3 UBIQUITIN-PROTEIN LIGASE PRAJA"/>
    <property type="match status" value="1"/>
</dbReference>
<protein>
    <recommendedName>
        <fullName evidence="2">RING-type E3 ubiquitin transferase</fullName>
        <ecNumber evidence="2">2.3.2.27</ecNumber>
    </recommendedName>
</protein>
<dbReference type="GO" id="GO:0005737">
    <property type="term" value="C:cytoplasm"/>
    <property type="evidence" value="ECO:0000318"/>
    <property type="project" value="GO_Central"/>
</dbReference>
<evidence type="ECO:0000256" key="3">
    <source>
        <dbReference type="ARBA" id="ARBA00022679"/>
    </source>
</evidence>
<dbReference type="EMBL" id="LFYR01000981">
    <property type="protein sequence ID" value="KMZ66231.1"/>
    <property type="molecule type" value="Genomic_DNA"/>
</dbReference>
<keyword evidence="11" id="KW-1185">Reference proteome</keyword>
<dbReference type="FunFam" id="3.30.40.10:FF:000022">
    <property type="entry name" value="E3 ubiquitin-protein ligase RING1-like"/>
    <property type="match status" value="1"/>
</dbReference>
<dbReference type="InterPro" id="IPR013083">
    <property type="entry name" value="Znf_RING/FYVE/PHD"/>
</dbReference>
<gene>
    <name evidence="10" type="ORF">ZOSMA_2G02410</name>
</gene>
<dbReference type="InterPro" id="IPR001841">
    <property type="entry name" value="Znf_RING"/>
</dbReference>
<proteinExistence type="predicted"/>
<dbReference type="PROSITE" id="PS50089">
    <property type="entry name" value="ZF_RING_2"/>
    <property type="match status" value="1"/>
</dbReference>
<reference evidence="11" key="1">
    <citation type="journal article" date="2016" name="Nature">
        <title>The genome of the seagrass Zostera marina reveals angiosperm adaptation to the sea.</title>
        <authorList>
            <person name="Olsen J.L."/>
            <person name="Rouze P."/>
            <person name="Verhelst B."/>
            <person name="Lin Y.-C."/>
            <person name="Bayer T."/>
            <person name="Collen J."/>
            <person name="Dattolo E."/>
            <person name="De Paoli E."/>
            <person name="Dittami S."/>
            <person name="Maumus F."/>
            <person name="Michel G."/>
            <person name="Kersting A."/>
            <person name="Lauritano C."/>
            <person name="Lohaus R."/>
            <person name="Toepel M."/>
            <person name="Tonon T."/>
            <person name="Vanneste K."/>
            <person name="Amirebrahimi M."/>
            <person name="Brakel J."/>
            <person name="Bostroem C."/>
            <person name="Chovatia M."/>
            <person name="Grimwood J."/>
            <person name="Jenkins J.W."/>
            <person name="Jueterbock A."/>
            <person name="Mraz A."/>
            <person name="Stam W.T."/>
            <person name="Tice H."/>
            <person name="Bornberg-Bauer E."/>
            <person name="Green P.J."/>
            <person name="Pearson G.A."/>
            <person name="Procaccini G."/>
            <person name="Duarte C.M."/>
            <person name="Schmutz J."/>
            <person name="Reusch T.B.H."/>
            <person name="Van de Peer Y."/>
        </authorList>
    </citation>
    <scope>NUCLEOTIDE SEQUENCE [LARGE SCALE GENOMIC DNA]</scope>
    <source>
        <strain evidence="11">cv. Finnish</strain>
    </source>
</reference>
<dbReference type="OrthoDB" id="8062037at2759"/>
<dbReference type="STRING" id="29655.A0A0K9PBA3"/>
<keyword evidence="6" id="KW-0833">Ubl conjugation pathway</keyword>
<evidence type="ECO:0000256" key="1">
    <source>
        <dbReference type="ARBA" id="ARBA00000900"/>
    </source>
</evidence>
<dbReference type="AlphaFoldDB" id="A0A0K9PBA3"/>
<dbReference type="PANTHER" id="PTHR15710:SF34">
    <property type="entry name" value="E3 UBIQUITIN-PROTEIN LIGASE RHC1A-RELATED"/>
    <property type="match status" value="1"/>
</dbReference>
<evidence type="ECO:0000256" key="7">
    <source>
        <dbReference type="ARBA" id="ARBA00022833"/>
    </source>
</evidence>
<accession>A0A0K9PBA3</accession>
<feature type="domain" description="RING-type" evidence="9">
    <location>
        <begin position="131"/>
        <end position="172"/>
    </location>
</feature>
<dbReference type="EC" id="2.3.2.27" evidence="2"/>
<comment type="caution">
    <text evidence="10">The sequence shown here is derived from an EMBL/GenBank/DDBJ whole genome shotgun (WGS) entry which is preliminary data.</text>
</comment>
<evidence type="ECO:0000256" key="8">
    <source>
        <dbReference type="PROSITE-ProRule" id="PRU00175"/>
    </source>
</evidence>
<dbReference type="SUPFAM" id="SSF57850">
    <property type="entry name" value="RING/U-box"/>
    <property type="match status" value="1"/>
</dbReference>